<keyword evidence="2" id="KW-1185">Reference proteome</keyword>
<dbReference type="SUPFAM" id="SSF158388">
    <property type="entry name" value="YvfG-like"/>
    <property type="match status" value="1"/>
</dbReference>
<accession>A0A0J6CT56</accession>
<gene>
    <name evidence="1" type="ORF">AB986_17625</name>
</gene>
<comment type="caution">
    <text evidence="1">The sequence shown here is derived from an EMBL/GenBank/DDBJ whole genome shotgun (WGS) entry which is preliminary data.</text>
</comment>
<dbReference type="OrthoDB" id="2883629at2"/>
<dbReference type="PATRIC" id="fig|157733.3.peg.2183"/>
<dbReference type="RefSeq" id="WP_048312964.1">
    <property type="nucleotide sequence ID" value="NZ_CP119526.1"/>
</dbReference>
<dbReference type="EMBL" id="LELK01000005">
    <property type="protein sequence ID" value="KMM36378.1"/>
    <property type="molecule type" value="Genomic_DNA"/>
</dbReference>
<dbReference type="Proteomes" id="UP000035996">
    <property type="component" value="Unassembled WGS sequence"/>
</dbReference>
<dbReference type="Pfam" id="PF09628">
    <property type="entry name" value="YvfG"/>
    <property type="match status" value="1"/>
</dbReference>
<dbReference type="GeneID" id="301328957"/>
<proteinExistence type="predicted"/>
<protein>
    <submittedName>
        <fullName evidence="1">Uncharacterized protein</fullName>
    </submittedName>
</protein>
<name>A0A0J6CT56_9BACL</name>
<dbReference type="Gene3D" id="6.10.140.40">
    <property type="match status" value="1"/>
</dbReference>
<organism evidence="1 2">
    <name type="scientific">Guptibacillus hwajinpoensis</name>
    <dbReference type="NCBI Taxonomy" id="208199"/>
    <lineage>
        <taxon>Bacteria</taxon>
        <taxon>Bacillati</taxon>
        <taxon>Bacillota</taxon>
        <taxon>Bacilli</taxon>
        <taxon>Bacillales</taxon>
        <taxon>Guptibacillaceae</taxon>
        <taxon>Guptibacillus</taxon>
    </lineage>
</organism>
<evidence type="ECO:0000313" key="2">
    <source>
        <dbReference type="Proteomes" id="UP000035996"/>
    </source>
</evidence>
<reference evidence="1" key="1">
    <citation type="submission" date="2015-06" db="EMBL/GenBank/DDBJ databases">
        <authorList>
            <person name="Liu B."/>
            <person name="Wang J."/>
            <person name="Zhu Y."/>
            <person name="Liu G."/>
            <person name="Chen Q."/>
            <person name="Zheng C."/>
            <person name="Che J."/>
            <person name="Ge C."/>
            <person name="Shi H."/>
            <person name="Pan Z."/>
            <person name="Liu X."/>
        </authorList>
    </citation>
    <scope>NUCLEOTIDE SEQUENCE [LARGE SCALE GENOMIC DNA]</scope>
    <source>
        <strain evidence="1">DSM 16346</strain>
    </source>
</reference>
<dbReference type="AlphaFoldDB" id="A0A0J6CT56"/>
<evidence type="ECO:0000313" key="1">
    <source>
        <dbReference type="EMBL" id="KMM36378.1"/>
    </source>
</evidence>
<dbReference type="InterPro" id="IPR037247">
    <property type="entry name" value="YvfG_sf"/>
</dbReference>
<dbReference type="InterPro" id="IPR018590">
    <property type="entry name" value="Uncharacterised_YvfG"/>
</dbReference>
<sequence>MEPFSTPFFEENFRQYIQKNSDVFSKLEAMNSYYRSVVSSMIYDNLNKNSEIVRRIRNLDAAYKEIKQENTEA</sequence>